<evidence type="ECO:0000313" key="2">
    <source>
        <dbReference type="EMBL" id="MFC4610341.1"/>
    </source>
</evidence>
<dbReference type="RefSeq" id="WP_381198229.1">
    <property type="nucleotide sequence ID" value="NZ_JBHSFE010000016.1"/>
</dbReference>
<name>A0ABV9G7U9_9ACTN</name>
<dbReference type="Proteomes" id="UP001595993">
    <property type="component" value="Unassembled WGS sequence"/>
</dbReference>
<organism evidence="2 3">
    <name type="scientific">Streptomyces maoxianensis</name>
    <dbReference type="NCBI Taxonomy" id="1459942"/>
    <lineage>
        <taxon>Bacteria</taxon>
        <taxon>Bacillati</taxon>
        <taxon>Actinomycetota</taxon>
        <taxon>Actinomycetes</taxon>
        <taxon>Kitasatosporales</taxon>
        <taxon>Streptomycetaceae</taxon>
        <taxon>Streptomyces</taxon>
    </lineage>
</organism>
<keyword evidence="1" id="KW-0472">Membrane</keyword>
<comment type="caution">
    <text evidence="2">The sequence shown here is derived from an EMBL/GenBank/DDBJ whole genome shotgun (WGS) entry which is preliminary data.</text>
</comment>
<keyword evidence="1" id="KW-1133">Transmembrane helix</keyword>
<gene>
    <name evidence="2" type="ORF">ACFO9E_21355</name>
</gene>
<evidence type="ECO:0000313" key="3">
    <source>
        <dbReference type="Proteomes" id="UP001595993"/>
    </source>
</evidence>
<feature type="transmembrane region" description="Helical" evidence="1">
    <location>
        <begin position="34"/>
        <end position="55"/>
    </location>
</feature>
<evidence type="ECO:0000256" key="1">
    <source>
        <dbReference type="SAM" id="Phobius"/>
    </source>
</evidence>
<keyword evidence="1" id="KW-0812">Transmembrane</keyword>
<protein>
    <submittedName>
        <fullName evidence="2">Uncharacterized protein</fullName>
    </submittedName>
</protein>
<keyword evidence="3" id="KW-1185">Reference proteome</keyword>
<reference evidence="3" key="1">
    <citation type="journal article" date="2019" name="Int. J. Syst. Evol. Microbiol.">
        <title>The Global Catalogue of Microorganisms (GCM) 10K type strain sequencing project: providing services to taxonomists for standard genome sequencing and annotation.</title>
        <authorList>
            <consortium name="The Broad Institute Genomics Platform"/>
            <consortium name="The Broad Institute Genome Sequencing Center for Infectious Disease"/>
            <person name="Wu L."/>
            <person name="Ma J."/>
        </authorList>
    </citation>
    <scope>NUCLEOTIDE SEQUENCE [LARGE SCALE GENOMIC DNA]</scope>
    <source>
        <strain evidence="3">CGMCC 4.7139</strain>
    </source>
</reference>
<sequence>MEYPLSIAVVAIAIAAVGPGRLSLDRPFRWRHGGWVPATVAVCLGGIGAVIVLALKQ</sequence>
<dbReference type="EMBL" id="JBHSFE010000016">
    <property type="protein sequence ID" value="MFC4610341.1"/>
    <property type="molecule type" value="Genomic_DNA"/>
</dbReference>
<proteinExistence type="predicted"/>
<accession>A0ABV9G7U9</accession>